<feature type="transmembrane region" description="Helical" evidence="1">
    <location>
        <begin position="34"/>
        <end position="53"/>
    </location>
</feature>
<dbReference type="Proteomes" id="UP000422108">
    <property type="component" value="Chromosome"/>
</dbReference>
<dbReference type="EMBL" id="AP021879">
    <property type="protein sequence ID" value="BBO88168.1"/>
    <property type="molecule type" value="Genomic_DNA"/>
</dbReference>
<dbReference type="InterPro" id="IPR005498">
    <property type="entry name" value="T4SS_VirB10/TraB/TrbI"/>
</dbReference>
<sequence length="444" mass="47426">MKEFNNADQIKDPGRAGTLKARFAALHPDTKRKAATGVIIAGLMSLFVVGYYLKRQEPVEESAEAPVEEVRMDQNVLEKSLYAKTEKLLVAQKKETEALKKAIKAIRYTLEQNPQIVQVPVPEKEVPKEPTPKENDIAIPEPPPMENKAAGDGVPKNLFNTIAPPVPRDAGAARFVGGIEMIQVDLARPDEKTTAGNKKKQIYLPPSFMAATLLSGVAAPTTNAAKANPLPLLFRVKDLAVLPNKVKANLKGCFVIGSGIGNLADERVHIRLTTLSCVAKNGDAVIDQEVKGFVVDEDGKVGLKGRVVAKMGVHIARTALAGFIGGMGEALGDSTRTNTLSALGQTQSTFTSTDAENIAKAGLGEGISSATKELQKFYLQLAEQTLPVIEIGSTKDVTLVVSEGAGLNIMEKGQNDAAKNDDAPVHPFAGLPFMRMPIGVQPVR</sequence>
<accession>A0A5K8A4Q0</accession>
<evidence type="ECO:0000313" key="4">
    <source>
        <dbReference type="Proteomes" id="UP000422108"/>
    </source>
</evidence>
<keyword evidence="1" id="KW-0472">Membrane</keyword>
<dbReference type="EMBL" id="AP021879">
    <property type="protein sequence ID" value="BBO87489.1"/>
    <property type="molecule type" value="Genomic_DNA"/>
</dbReference>
<protein>
    <recommendedName>
        <fullName evidence="5">Conjugal transfer protein TraB</fullName>
    </recommendedName>
</protein>
<dbReference type="AlphaFoldDB" id="A0A5K8A4Q0"/>
<dbReference type="CDD" id="cd16430">
    <property type="entry name" value="TraB"/>
    <property type="match status" value="1"/>
</dbReference>
<gene>
    <name evidence="2" type="ORF">DSCOOX_06690</name>
    <name evidence="3" type="ORF">DSCOOX_13480</name>
</gene>
<evidence type="ECO:0000256" key="1">
    <source>
        <dbReference type="SAM" id="Phobius"/>
    </source>
</evidence>
<keyword evidence="1" id="KW-0812">Transmembrane</keyword>
<evidence type="ECO:0000313" key="2">
    <source>
        <dbReference type="EMBL" id="BBO87489.1"/>
    </source>
</evidence>
<reference evidence="2 4" key="1">
    <citation type="submission" date="2019-11" db="EMBL/GenBank/DDBJ databases">
        <title>Comparative genomics of hydrocarbon-degrading Desulfosarcina strains.</title>
        <authorList>
            <person name="Watanabe M."/>
            <person name="Kojima H."/>
            <person name="Fukui M."/>
        </authorList>
    </citation>
    <scope>NUCLEOTIDE SEQUENCE [LARGE SCALE GENOMIC DNA]</scope>
    <source>
        <strain evidence="2">OXyS1</strain>
        <strain evidence="4">oXyS1</strain>
    </source>
</reference>
<evidence type="ECO:0008006" key="5">
    <source>
        <dbReference type="Google" id="ProtNLM"/>
    </source>
</evidence>
<proteinExistence type="predicted"/>
<organism evidence="2 4">
    <name type="scientific">Desulfosarcina ovata subsp. ovata</name>
    <dbReference type="NCBI Taxonomy" id="2752305"/>
    <lineage>
        <taxon>Bacteria</taxon>
        <taxon>Pseudomonadati</taxon>
        <taxon>Thermodesulfobacteriota</taxon>
        <taxon>Desulfobacteria</taxon>
        <taxon>Desulfobacterales</taxon>
        <taxon>Desulfosarcinaceae</taxon>
        <taxon>Desulfosarcina</taxon>
    </lineage>
</organism>
<dbReference type="Pfam" id="PF03743">
    <property type="entry name" value="TrbI"/>
    <property type="match status" value="1"/>
</dbReference>
<keyword evidence="1" id="KW-1133">Transmembrane helix</keyword>
<keyword evidence="4" id="KW-1185">Reference proteome</keyword>
<name>A0A5K8A4Q0_9BACT</name>
<evidence type="ECO:0000313" key="3">
    <source>
        <dbReference type="EMBL" id="BBO88168.1"/>
    </source>
</evidence>
<dbReference type="RefSeq" id="WP_155308940.1">
    <property type="nucleotide sequence ID" value="NZ_AP021879.1"/>
</dbReference>